<evidence type="ECO:0000256" key="5">
    <source>
        <dbReference type="ARBA" id="ARBA00023204"/>
    </source>
</evidence>
<dbReference type="EMBL" id="LT629740">
    <property type="protein sequence ID" value="SDT41271.1"/>
    <property type="molecule type" value="Genomic_DNA"/>
</dbReference>
<evidence type="ECO:0000256" key="1">
    <source>
        <dbReference type="ARBA" id="ARBA00006271"/>
    </source>
</evidence>
<dbReference type="SMART" id="SM00534">
    <property type="entry name" value="MUTSac"/>
    <property type="match status" value="1"/>
</dbReference>
<dbReference type="STRING" id="652787.SAMN05216490_3389"/>
<evidence type="ECO:0000256" key="4">
    <source>
        <dbReference type="ARBA" id="ARBA00023125"/>
    </source>
</evidence>
<dbReference type="SUPFAM" id="SSF52540">
    <property type="entry name" value="P-loop containing nucleoside triphosphate hydrolases"/>
    <property type="match status" value="1"/>
</dbReference>
<keyword evidence="5" id="KW-0227">DNA damage</keyword>
<dbReference type="GO" id="GO:0006298">
    <property type="term" value="P:mismatch repair"/>
    <property type="evidence" value="ECO:0007669"/>
    <property type="project" value="InterPro"/>
</dbReference>
<evidence type="ECO:0000259" key="6">
    <source>
        <dbReference type="SMART" id="SM00534"/>
    </source>
</evidence>
<dbReference type="Pfam" id="PF05192">
    <property type="entry name" value="MutS_III"/>
    <property type="match status" value="1"/>
</dbReference>
<dbReference type="InterPro" id="IPR027417">
    <property type="entry name" value="P-loop_NTPase"/>
</dbReference>
<evidence type="ECO:0000256" key="3">
    <source>
        <dbReference type="ARBA" id="ARBA00022840"/>
    </source>
</evidence>
<dbReference type="SUPFAM" id="SSF48334">
    <property type="entry name" value="DNA repair protein MutS, domain III"/>
    <property type="match status" value="1"/>
</dbReference>
<dbReference type="AlphaFoldDB" id="A0A1H2A5J7"/>
<dbReference type="PANTHER" id="PTHR11361">
    <property type="entry name" value="DNA MISMATCH REPAIR PROTEIN MUTS FAMILY MEMBER"/>
    <property type="match status" value="1"/>
</dbReference>
<evidence type="ECO:0000313" key="7">
    <source>
        <dbReference type="EMBL" id="SDT41271.1"/>
    </source>
</evidence>
<dbReference type="OrthoDB" id="1097361at2"/>
<dbReference type="InterPro" id="IPR036187">
    <property type="entry name" value="DNA_mismatch_repair_MutS_sf"/>
</dbReference>
<dbReference type="InterPro" id="IPR007696">
    <property type="entry name" value="DNA_mismatch_repair_MutS_core"/>
</dbReference>
<keyword evidence="3" id="KW-0067">ATP-binding</keyword>
<keyword evidence="5" id="KW-0234">DNA repair</keyword>
<feature type="domain" description="DNA mismatch repair proteins mutS family" evidence="6">
    <location>
        <begin position="262"/>
        <end position="448"/>
    </location>
</feature>
<dbReference type="InterPro" id="IPR045076">
    <property type="entry name" value="MutS"/>
</dbReference>
<dbReference type="RefSeq" id="WP_091375462.1">
    <property type="nucleotide sequence ID" value="NZ_LT629740.1"/>
</dbReference>
<evidence type="ECO:0000313" key="8">
    <source>
        <dbReference type="Proteomes" id="UP000199679"/>
    </source>
</evidence>
<dbReference type="Proteomes" id="UP000199679">
    <property type="component" value="Chromosome I"/>
</dbReference>
<gene>
    <name evidence="7" type="ORF">SAMN05216490_3389</name>
</gene>
<dbReference type="GO" id="GO:0030983">
    <property type="term" value="F:mismatched DNA binding"/>
    <property type="evidence" value="ECO:0007669"/>
    <property type="project" value="InterPro"/>
</dbReference>
<dbReference type="GO" id="GO:0140664">
    <property type="term" value="F:ATP-dependent DNA damage sensor activity"/>
    <property type="evidence" value="ECO:0007669"/>
    <property type="project" value="InterPro"/>
</dbReference>
<comment type="similarity">
    <text evidence="1">Belongs to the DNA mismatch repair MutS family.</text>
</comment>
<dbReference type="Gene3D" id="3.40.50.300">
    <property type="entry name" value="P-loop containing nucleotide triphosphate hydrolases"/>
    <property type="match status" value="1"/>
</dbReference>
<keyword evidence="2" id="KW-0547">Nucleotide-binding</keyword>
<protein>
    <submittedName>
        <fullName evidence="7">MutS domain III</fullName>
    </submittedName>
</protein>
<dbReference type="Pfam" id="PF00488">
    <property type="entry name" value="MutS_V"/>
    <property type="match status" value="1"/>
</dbReference>
<dbReference type="PANTHER" id="PTHR11361:SF34">
    <property type="entry name" value="DNA MISMATCH REPAIR PROTEIN MSH1, MITOCHONDRIAL"/>
    <property type="match status" value="1"/>
</dbReference>
<reference evidence="7 8" key="1">
    <citation type="submission" date="2016-10" db="EMBL/GenBank/DDBJ databases">
        <authorList>
            <person name="de Groot N.N."/>
        </authorList>
    </citation>
    <scope>NUCLEOTIDE SEQUENCE [LARGE SCALE GENOMIC DNA]</scope>
    <source>
        <strain evidence="7 8">MP1X4</strain>
    </source>
</reference>
<evidence type="ECO:0000256" key="2">
    <source>
        <dbReference type="ARBA" id="ARBA00022741"/>
    </source>
</evidence>
<sequence>MPQHVFELDRQTREDLAIFPNNNGGQSVLGLFDYAITIGGKEKLRDIFLSPLTDAAQIEQRINAIKYFQRTDTTFKPDRIACDCIEYYLKLAQKPTSVSKIKAIERRAMHFIFNNDNDFYTISRGINYSLTFLNDLLHFTAGTANDNLPALLQSFREIINNTLEHPDFSLVKPLYNKQKLSAIDIAKADHLFRYQGYERMKLLLDIVYQLDIFITVSNRAKLFGFSLPVINKSGEQILNFKGLFHPFIKNPVDNDIDFNTAKNICFVTGANMAGKSTFLKSVGISVFLSQLGFPVPATYMETSIFDGLITTINLADNVNQGSSHFYTEVSRVKHVATQMHQSQNVVVIFDELFRGTNVKDAYDASLSIISAFAKLKKGFFMISTHIVEVANDLVDIETINFKYMKTEFENDMPKYSYKLMDGITEERLGMWIVKNEGIVEIIEELLLKK</sequence>
<proteinExistence type="inferred from homology"/>
<dbReference type="Gene3D" id="1.10.1420.10">
    <property type="match status" value="1"/>
</dbReference>
<organism evidence="7 8">
    <name type="scientific">Mucilaginibacter mallensis</name>
    <dbReference type="NCBI Taxonomy" id="652787"/>
    <lineage>
        <taxon>Bacteria</taxon>
        <taxon>Pseudomonadati</taxon>
        <taxon>Bacteroidota</taxon>
        <taxon>Sphingobacteriia</taxon>
        <taxon>Sphingobacteriales</taxon>
        <taxon>Sphingobacteriaceae</taxon>
        <taxon>Mucilaginibacter</taxon>
    </lineage>
</organism>
<dbReference type="GO" id="GO:0005524">
    <property type="term" value="F:ATP binding"/>
    <property type="evidence" value="ECO:0007669"/>
    <property type="project" value="UniProtKB-KW"/>
</dbReference>
<keyword evidence="4" id="KW-0238">DNA-binding</keyword>
<keyword evidence="8" id="KW-1185">Reference proteome</keyword>
<accession>A0A1H2A5J7</accession>
<name>A0A1H2A5J7_MUCMA</name>
<dbReference type="InterPro" id="IPR000432">
    <property type="entry name" value="DNA_mismatch_repair_MutS_C"/>
</dbReference>